<proteinExistence type="predicted"/>
<evidence type="ECO:0000256" key="6">
    <source>
        <dbReference type="ARBA" id="ARBA00023237"/>
    </source>
</evidence>
<comment type="subcellular location">
    <subcellularLocation>
        <location evidence="1">Cell outer membrane</location>
        <topology evidence="1">Multi-pass membrane protein</topology>
    </subcellularLocation>
</comment>
<dbReference type="InterPro" id="IPR036942">
    <property type="entry name" value="Beta-barrel_TonB_sf"/>
</dbReference>
<feature type="domain" description="TonB-dependent transporter Oar-like beta-barrel" evidence="8">
    <location>
        <begin position="350"/>
        <end position="1040"/>
    </location>
</feature>
<comment type="caution">
    <text evidence="9">The sequence shown here is derived from an EMBL/GenBank/DDBJ whole genome shotgun (WGS) entry which is preliminary data.</text>
</comment>
<sequence length="1122" mass="123863">MKSTVTRWLLPVLVFCLLPVADSAGQGTTASMSGTVVDENENPLPGVNVVAIHQPTGTRYGVATGTNGRFQIRGMRVGGPYEVTVSFVGYQNKRREGLQLQLDETRRLDFKLVPKTAEMDEVEVIGRRSEGVIDESRTGAATNVSAEEIDELPTIGRSITDFTRLVPQAQGDGSLAGANSRYNSIKIDGATLDDAFGLGDAVPGSQAGAEPISLDAIKEFNIDISPYDVTSSGFTGGQVNAITKSGSNQFEGSFRFKGGTENFTGDDPDGVGTGEFNQAFYVGTLGGPIIEDELFFFVSAELKRESSPADTRVGANLGGENVFEEPTSTLNSIQDVLRNKYNYTPGGFAPLTQRQDNEKLLVKLDWNINDSHRLTLRNNYVNARDDSGIDRGDDNFTFSNSGYVFRSLQNSATATLNSTIADNMYNEARFVYTRIRDERDVQDAAFPEMSIAVGGERSLQAGIGRFNQANRLDQDLYEFTNNFTYELGDHSLTVGTSNKLFQFSNLFIQDFFGTYRFDSFETPAGDVVSVEQALRNGQPVPNPNIGDGAAYRYSYATEAASSQRPEAEFSALQLGGYVQDEWQATDNLRLTAGLRVDVPIIPDDPTFNPTAFEAYGANTSDVASGNPLWSPRLGFNYDRAFLSDELSTQIRGGVGIFSGDPPYVWISNQFTNTGADVNRIVADDFSAIQYTQDPDACRNSNNQATDPACEYDPDRRFVPENINENPSEQPLPETAPFCQENPNSQRCSGLLEPVQTTEINLVSDDFKYPQTFRTTLAIDQELPLGFVTTLEGIYSSSLNNVTFRDLNLEQVDESKYGRPIYDGPVSNRFTNAIQLENTSKGYQYSLTGQLQRNVREGLGGSLSYTYSRAESVNNGSSSRAISNWTFNENKDVNDAGLGTADYEIRHRILGQLNYTINYADRFGTSFGLVYEGRSGEPFSWIYDGNANGDTGDGATANDLVYVPASESEIFLESENWDLMNAFIDGEEALDDARGSVIDRNTARTPWQHLLDFRLGQTIRTFEGQRIQFTLDVENVLNLLNDDWGRVENVSFNNVQAWGIDGYISEEDVGTEVIGRTVTQDDVGKPVVSFEEETVRENLNGEQFFVDNISSRWRLRLGVKYTF</sequence>
<keyword evidence="4" id="KW-0812">Transmembrane</keyword>
<name>A0A9X2PYK8_9BACT</name>
<keyword evidence="3" id="KW-1134">Transmembrane beta strand</keyword>
<protein>
    <recommendedName>
        <fullName evidence="8">TonB-dependent transporter Oar-like beta-barrel domain-containing protein</fullName>
    </recommendedName>
</protein>
<dbReference type="Proteomes" id="UP001155027">
    <property type="component" value="Unassembled WGS sequence"/>
</dbReference>
<dbReference type="SUPFAM" id="SSF56935">
    <property type="entry name" value="Porins"/>
    <property type="match status" value="1"/>
</dbReference>
<evidence type="ECO:0000313" key="10">
    <source>
        <dbReference type="Proteomes" id="UP001155027"/>
    </source>
</evidence>
<dbReference type="EMBL" id="JANUAU010000001">
    <property type="protein sequence ID" value="MCS3676463.1"/>
    <property type="molecule type" value="Genomic_DNA"/>
</dbReference>
<dbReference type="Gene3D" id="2.60.40.1120">
    <property type="entry name" value="Carboxypeptidase-like, regulatory domain"/>
    <property type="match status" value="1"/>
</dbReference>
<reference evidence="9" key="1">
    <citation type="submission" date="2022-08" db="EMBL/GenBank/DDBJ databases">
        <title>Genomic Encyclopedia of Type Strains, Phase V (KMG-V): Genome sequencing to study the core and pangenomes of soil and plant-associated prokaryotes.</title>
        <authorList>
            <person name="Whitman W."/>
        </authorList>
    </citation>
    <scope>NUCLEOTIDE SEQUENCE</scope>
    <source>
        <strain evidence="9">0</strain>
    </source>
</reference>
<feature type="signal peptide" evidence="7">
    <location>
        <begin position="1"/>
        <end position="24"/>
    </location>
</feature>
<dbReference type="PANTHER" id="PTHR30069">
    <property type="entry name" value="TONB-DEPENDENT OUTER MEMBRANE RECEPTOR"/>
    <property type="match status" value="1"/>
</dbReference>
<dbReference type="SUPFAM" id="SSF49464">
    <property type="entry name" value="Carboxypeptidase regulatory domain-like"/>
    <property type="match status" value="1"/>
</dbReference>
<keyword evidence="7" id="KW-0732">Signal</keyword>
<evidence type="ECO:0000313" key="9">
    <source>
        <dbReference type="EMBL" id="MCS3676463.1"/>
    </source>
</evidence>
<dbReference type="GO" id="GO:0009279">
    <property type="term" value="C:cell outer membrane"/>
    <property type="evidence" value="ECO:0007669"/>
    <property type="project" value="UniProtKB-SubCell"/>
</dbReference>
<feature type="chain" id="PRO_5040837793" description="TonB-dependent transporter Oar-like beta-barrel domain-containing protein" evidence="7">
    <location>
        <begin position="25"/>
        <end position="1122"/>
    </location>
</feature>
<dbReference type="InterPro" id="IPR039426">
    <property type="entry name" value="TonB-dep_rcpt-like"/>
</dbReference>
<dbReference type="AlphaFoldDB" id="A0A9X2PYK8"/>
<keyword evidence="5" id="KW-0472">Membrane</keyword>
<evidence type="ECO:0000256" key="3">
    <source>
        <dbReference type="ARBA" id="ARBA00022452"/>
    </source>
</evidence>
<evidence type="ECO:0000256" key="4">
    <source>
        <dbReference type="ARBA" id="ARBA00022692"/>
    </source>
</evidence>
<dbReference type="PANTHER" id="PTHR30069:SF46">
    <property type="entry name" value="OAR PROTEIN"/>
    <property type="match status" value="1"/>
</dbReference>
<dbReference type="RefSeq" id="WP_259079282.1">
    <property type="nucleotide sequence ID" value="NZ_JANUAU010000001.1"/>
</dbReference>
<keyword evidence="6" id="KW-0998">Cell outer membrane</keyword>
<dbReference type="InterPro" id="IPR008969">
    <property type="entry name" value="CarboxyPept-like_regulatory"/>
</dbReference>
<organism evidence="9 10">
    <name type="scientific">Salinibacter ruber</name>
    <dbReference type="NCBI Taxonomy" id="146919"/>
    <lineage>
        <taxon>Bacteria</taxon>
        <taxon>Pseudomonadati</taxon>
        <taxon>Rhodothermota</taxon>
        <taxon>Rhodothermia</taxon>
        <taxon>Rhodothermales</taxon>
        <taxon>Salinibacteraceae</taxon>
        <taxon>Salinibacter</taxon>
    </lineage>
</organism>
<dbReference type="Pfam" id="PF13620">
    <property type="entry name" value="CarboxypepD_reg"/>
    <property type="match status" value="1"/>
</dbReference>
<dbReference type="InterPro" id="IPR057601">
    <property type="entry name" value="Oar-like_b-barrel"/>
</dbReference>
<evidence type="ECO:0000256" key="7">
    <source>
        <dbReference type="SAM" id="SignalP"/>
    </source>
</evidence>
<keyword evidence="2" id="KW-0813">Transport</keyword>
<evidence type="ECO:0000256" key="2">
    <source>
        <dbReference type="ARBA" id="ARBA00022448"/>
    </source>
</evidence>
<evidence type="ECO:0000256" key="1">
    <source>
        <dbReference type="ARBA" id="ARBA00004571"/>
    </source>
</evidence>
<accession>A0A9X2PYK8</accession>
<dbReference type="Gene3D" id="2.40.170.20">
    <property type="entry name" value="TonB-dependent receptor, beta-barrel domain"/>
    <property type="match status" value="1"/>
</dbReference>
<gene>
    <name evidence="9" type="ORF">GGP71_000359</name>
</gene>
<evidence type="ECO:0000259" key="8">
    <source>
        <dbReference type="Pfam" id="PF25183"/>
    </source>
</evidence>
<evidence type="ECO:0000256" key="5">
    <source>
        <dbReference type="ARBA" id="ARBA00023136"/>
    </source>
</evidence>
<dbReference type="GO" id="GO:0044718">
    <property type="term" value="P:siderophore transmembrane transport"/>
    <property type="evidence" value="ECO:0007669"/>
    <property type="project" value="TreeGrafter"/>
</dbReference>
<dbReference type="Pfam" id="PF25183">
    <property type="entry name" value="OMP_b-brl_4"/>
    <property type="match status" value="1"/>
</dbReference>
<dbReference type="GO" id="GO:0015344">
    <property type="term" value="F:siderophore uptake transmembrane transporter activity"/>
    <property type="evidence" value="ECO:0007669"/>
    <property type="project" value="TreeGrafter"/>
</dbReference>